<keyword evidence="2" id="KW-1003">Cell membrane</keyword>
<feature type="transmembrane region" description="Helical" evidence="6">
    <location>
        <begin position="113"/>
        <end position="135"/>
    </location>
</feature>
<feature type="transmembrane region" description="Helical" evidence="6">
    <location>
        <begin position="241"/>
        <end position="260"/>
    </location>
</feature>
<comment type="caution">
    <text evidence="8">The sequence shown here is derived from an EMBL/GenBank/DDBJ whole genome shotgun (WGS) entry which is preliminary data.</text>
</comment>
<evidence type="ECO:0000256" key="2">
    <source>
        <dbReference type="ARBA" id="ARBA00022475"/>
    </source>
</evidence>
<protein>
    <submittedName>
        <fullName evidence="8">DMT family transporter</fullName>
    </submittedName>
</protein>
<evidence type="ECO:0000313" key="9">
    <source>
        <dbReference type="Proteomes" id="UP000477651"/>
    </source>
</evidence>
<feature type="transmembrane region" description="Helical" evidence="6">
    <location>
        <begin position="211"/>
        <end position="229"/>
    </location>
</feature>
<dbReference type="SUPFAM" id="SSF103481">
    <property type="entry name" value="Multidrug resistance efflux transporter EmrE"/>
    <property type="match status" value="2"/>
</dbReference>
<feature type="transmembrane region" description="Helical" evidence="6">
    <location>
        <begin position="87"/>
        <end position="106"/>
    </location>
</feature>
<feature type="domain" description="EamA" evidence="7">
    <location>
        <begin position="2"/>
        <end position="127"/>
    </location>
</feature>
<sequence>MAILWGASWPWGRILAQTIPPITASTLRFLIASGALIIWLYHHDHFKAARFLTKKQWIGLLATGAIGVFAYAICFLSSLQYLPSGKASAAIALNPAFTLILAALFLKEKLNKIIILGIILAIFGALYALSQGHPIRFLSGNLHTGEYLLLTAVICWVAYTLLGRIVLKGIDSLTATTISSIFGTILLLITSITVEGQSAWESFLQAPSQSYIALICLALGSTTLAYAWYFNGIKALGAGNAAAYTSLVPVFGILISAVWLGEPLHLSLLIGAPLAIFGMLLMNIGQRQ</sequence>
<dbReference type="InterPro" id="IPR000620">
    <property type="entry name" value="EamA_dom"/>
</dbReference>
<dbReference type="PANTHER" id="PTHR32322:SF18">
    <property type="entry name" value="S-ADENOSYLMETHIONINE_S-ADENOSYLHOMOCYSTEINE TRANSPORTER"/>
    <property type="match status" value="1"/>
</dbReference>
<keyword evidence="5 6" id="KW-0472">Membrane</keyword>
<feature type="domain" description="EamA" evidence="7">
    <location>
        <begin position="144"/>
        <end position="283"/>
    </location>
</feature>
<evidence type="ECO:0000313" key="8">
    <source>
        <dbReference type="EMBL" id="NEN75919.1"/>
    </source>
</evidence>
<keyword evidence="4 6" id="KW-1133">Transmembrane helix</keyword>
<dbReference type="EMBL" id="JAAGYR010000010">
    <property type="protein sequence ID" value="NEN75919.1"/>
    <property type="molecule type" value="Genomic_DNA"/>
</dbReference>
<feature type="transmembrane region" description="Helical" evidence="6">
    <location>
        <begin position="266"/>
        <end position="285"/>
    </location>
</feature>
<accession>A0A6L9Y678</accession>
<keyword evidence="3 6" id="KW-0812">Transmembrane</keyword>
<dbReference type="PANTHER" id="PTHR32322">
    <property type="entry name" value="INNER MEMBRANE TRANSPORTER"/>
    <property type="match status" value="1"/>
</dbReference>
<evidence type="ECO:0000256" key="4">
    <source>
        <dbReference type="ARBA" id="ARBA00022989"/>
    </source>
</evidence>
<dbReference type="InterPro" id="IPR037185">
    <property type="entry name" value="EmrE-like"/>
</dbReference>
<feature type="transmembrane region" description="Helical" evidence="6">
    <location>
        <begin position="20"/>
        <end position="41"/>
    </location>
</feature>
<organism evidence="8 9">
    <name type="scientific">Pelistega ratti</name>
    <dbReference type="NCBI Taxonomy" id="2652177"/>
    <lineage>
        <taxon>Bacteria</taxon>
        <taxon>Pseudomonadati</taxon>
        <taxon>Pseudomonadota</taxon>
        <taxon>Betaproteobacteria</taxon>
        <taxon>Burkholderiales</taxon>
        <taxon>Alcaligenaceae</taxon>
        <taxon>Pelistega</taxon>
    </lineage>
</organism>
<evidence type="ECO:0000259" key="7">
    <source>
        <dbReference type="Pfam" id="PF00892"/>
    </source>
</evidence>
<gene>
    <name evidence="8" type="ORF">F9B74_06205</name>
</gene>
<evidence type="ECO:0000256" key="6">
    <source>
        <dbReference type="SAM" id="Phobius"/>
    </source>
</evidence>
<proteinExistence type="predicted"/>
<evidence type="ECO:0000256" key="5">
    <source>
        <dbReference type="ARBA" id="ARBA00023136"/>
    </source>
</evidence>
<dbReference type="Proteomes" id="UP000477651">
    <property type="component" value="Unassembled WGS sequence"/>
</dbReference>
<evidence type="ECO:0000256" key="3">
    <source>
        <dbReference type="ARBA" id="ARBA00022692"/>
    </source>
</evidence>
<dbReference type="InterPro" id="IPR050638">
    <property type="entry name" value="AA-Vitamin_Transporters"/>
</dbReference>
<dbReference type="AlphaFoldDB" id="A0A6L9Y678"/>
<dbReference type="Gene3D" id="1.10.3730.20">
    <property type="match status" value="1"/>
</dbReference>
<evidence type="ECO:0000256" key="1">
    <source>
        <dbReference type="ARBA" id="ARBA00004651"/>
    </source>
</evidence>
<feature type="transmembrane region" description="Helical" evidence="6">
    <location>
        <begin position="57"/>
        <end position="81"/>
    </location>
</feature>
<feature type="transmembrane region" description="Helical" evidence="6">
    <location>
        <begin position="173"/>
        <end position="191"/>
    </location>
</feature>
<name>A0A6L9Y678_9BURK</name>
<dbReference type="Pfam" id="PF00892">
    <property type="entry name" value="EamA"/>
    <property type="match status" value="2"/>
</dbReference>
<reference evidence="8 9" key="1">
    <citation type="submission" date="2020-02" db="EMBL/GenBank/DDBJ databases">
        <title>Pelistega sp. NLN82 were isolated from wild rodents of the Hainan Island.</title>
        <authorList>
            <person name="Niu N."/>
            <person name="Zhou J."/>
        </authorList>
    </citation>
    <scope>NUCLEOTIDE SEQUENCE [LARGE SCALE GENOMIC DNA]</scope>
    <source>
        <strain evidence="8 9">NLN82</strain>
    </source>
</reference>
<keyword evidence="9" id="KW-1185">Reference proteome</keyword>
<dbReference type="GO" id="GO:0005886">
    <property type="term" value="C:plasma membrane"/>
    <property type="evidence" value="ECO:0007669"/>
    <property type="project" value="UniProtKB-SubCell"/>
</dbReference>
<feature type="transmembrane region" description="Helical" evidence="6">
    <location>
        <begin position="147"/>
        <end position="166"/>
    </location>
</feature>
<comment type="subcellular location">
    <subcellularLocation>
        <location evidence="1">Cell membrane</location>
        <topology evidence="1">Multi-pass membrane protein</topology>
    </subcellularLocation>
</comment>